<name>A0ABY5ZMJ5_9BACT</name>
<sequence length="222" mass="25333">MRIHYGFRSFRASLFGFILFFILGSASYAGELVYPPECEEPGCLRTAQMTDWPSSPQESVFTMELHRFSLALPSQPKRVARQWGGDVFVAGQDNSLFVFSLVTTYGGVEGVPMPQKSNFSVADSGRFIFTKTVEDSRPEDPNDLWIWLWAIDEKQMFFGKDNPVYTATKGSLTVYFWEDIRSKDSARAFIFDSESPECYVRVHARDITFDEFKKIVGSVTMK</sequence>
<evidence type="ECO:0000313" key="2">
    <source>
        <dbReference type="Proteomes" id="UP001060414"/>
    </source>
</evidence>
<gene>
    <name evidence="1" type="ORF">L9S41_02870</name>
</gene>
<evidence type="ECO:0000313" key="1">
    <source>
        <dbReference type="EMBL" id="UWZ80355.1"/>
    </source>
</evidence>
<keyword evidence="2" id="KW-1185">Reference proteome</keyword>
<organism evidence="1 2">
    <name type="scientific">Geoalkalibacter halelectricus</name>
    <dbReference type="NCBI Taxonomy" id="2847045"/>
    <lineage>
        <taxon>Bacteria</taxon>
        <taxon>Pseudomonadati</taxon>
        <taxon>Thermodesulfobacteriota</taxon>
        <taxon>Desulfuromonadia</taxon>
        <taxon>Desulfuromonadales</taxon>
        <taxon>Geoalkalibacteraceae</taxon>
        <taxon>Geoalkalibacter</taxon>
    </lineage>
</organism>
<dbReference type="EMBL" id="CP092109">
    <property type="protein sequence ID" value="UWZ80355.1"/>
    <property type="molecule type" value="Genomic_DNA"/>
</dbReference>
<dbReference type="Proteomes" id="UP001060414">
    <property type="component" value="Chromosome"/>
</dbReference>
<protein>
    <submittedName>
        <fullName evidence="1">Uncharacterized protein</fullName>
    </submittedName>
</protein>
<accession>A0ABY5ZMJ5</accession>
<reference evidence="1" key="1">
    <citation type="journal article" date="2022" name="Environ. Microbiol.">
        <title>Geoalkalibacter halelectricus SAP #1 sp. nov. possessing extracellular electron transfer and mineral#reducing capabilities from a haloalkaline environment.</title>
        <authorList>
            <person name="Yadav S."/>
            <person name="Singh R."/>
            <person name="Sundharam S.S."/>
            <person name="Chaudhary S."/>
            <person name="Krishnamurthi S."/>
            <person name="Patil S.A."/>
        </authorList>
    </citation>
    <scope>NUCLEOTIDE SEQUENCE</scope>
    <source>
        <strain evidence="1">SAP-1</strain>
    </source>
</reference>
<proteinExistence type="predicted"/>
<dbReference type="RefSeq" id="WP_260748712.1">
    <property type="nucleotide sequence ID" value="NZ_CP092109.1"/>
</dbReference>